<dbReference type="OrthoDB" id="2409492at2759"/>
<proteinExistence type="predicted"/>
<evidence type="ECO:0000256" key="1">
    <source>
        <dbReference type="ARBA" id="ARBA00004340"/>
    </source>
</evidence>
<evidence type="ECO:0000313" key="5">
    <source>
        <dbReference type="EMBL" id="KAF9956729.1"/>
    </source>
</evidence>
<evidence type="ECO:0000259" key="4">
    <source>
        <dbReference type="Pfam" id="PF20147"/>
    </source>
</evidence>
<protein>
    <recommendedName>
        <fullName evidence="4">Crinkler effector protein N-terminal domain-containing protein</fullName>
    </recommendedName>
</protein>
<keyword evidence="6" id="KW-1185">Reference proteome</keyword>
<sequence>MVTLKLYCLVEGQLTSNAFPVYIDADKDVGDLKDEIKIKKSPEFNDIAAINLLWPLK</sequence>
<feature type="domain" description="Crinkler effector protein N-terminal" evidence="4">
    <location>
        <begin position="4"/>
        <end position="54"/>
    </location>
</feature>
<accession>A0A9P6J168</accession>
<comment type="subcellular location">
    <subcellularLocation>
        <location evidence="1">Host cell</location>
    </subcellularLocation>
    <subcellularLocation>
        <location evidence="2">Secreted</location>
    </subcellularLocation>
</comment>
<dbReference type="InterPro" id="IPR045379">
    <property type="entry name" value="Crinkler_N"/>
</dbReference>
<feature type="non-terminal residue" evidence="5">
    <location>
        <position position="57"/>
    </location>
</feature>
<comment type="caution">
    <text evidence="5">The sequence shown here is derived from an EMBL/GenBank/DDBJ whole genome shotgun (WGS) entry which is preliminary data.</text>
</comment>
<dbReference type="AlphaFoldDB" id="A0A9P6J168"/>
<dbReference type="Pfam" id="PF20147">
    <property type="entry name" value="Crinkler"/>
    <property type="match status" value="1"/>
</dbReference>
<gene>
    <name evidence="5" type="ORF">BGZ65_002484</name>
</gene>
<keyword evidence="3" id="KW-0964">Secreted</keyword>
<dbReference type="EMBL" id="JAAAHW010006663">
    <property type="protein sequence ID" value="KAF9956729.1"/>
    <property type="molecule type" value="Genomic_DNA"/>
</dbReference>
<evidence type="ECO:0000256" key="2">
    <source>
        <dbReference type="ARBA" id="ARBA00004613"/>
    </source>
</evidence>
<evidence type="ECO:0000256" key="3">
    <source>
        <dbReference type="ARBA" id="ARBA00022525"/>
    </source>
</evidence>
<reference evidence="5" key="1">
    <citation type="journal article" date="2020" name="Fungal Divers.">
        <title>Resolving the Mortierellaceae phylogeny through synthesis of multi-gene phylogenetics and phylogenomics.</title>
        <authorList>
            <person name="Vandepol N."/>
            <person name="Liber J."/>
            <person name="Desiro A."/>
            <person name="Na H."/>
            <person name="Kennedy M."/>
            <person name="Barry K."/>
            <person name="Grigoriev I.V."/>
            <person name="Miller A.N."/>
            <person name="O'Donnell K."/>
            <person name="Stajich J.E."/>
            <person name="Bonito G."/>
        </authorList>
    </citation>
    <scope>NUCLEOTIDE SEQUENCE</scope>
    <source>
        <strain evidence="5">MES-2147</strain>
    </source>
</reference>
<evidence type="ECO:0000313" key="6">
    <source>
        <dbReference type="Proteomes" id="UP000749646"/>
    </source>
</evidence>
<name>A0A9P6J168_9FUNG</name>
<dbReference type="Proteomes" id="UP000749646">
    <property type="component" value="Unassembled WGS sequence"/>
</dbReference>
<organism evidence="5 6">
    <name type="scientific">Modicella reniformis</name>
    <dbReference type="NCBI Taxonomy" id="1440133"/>
    <lineage>
        <taxon>Eukaryota</taxon>
        <taxon>Fungi</taxon>
        <taxon>Fungi incertae sedis</taxon>
        <taxon>Mucoromycota</taxon>
        <taxon>Mortierellomycotina</taxon>
        <taxon>Mortierellomycetes</taxon>
        <taxon>Mortierellales</taxon>
        <taxon>Mortierellaceae</taxon>
        <taxon>Modicella</taxon>
    </lineage>
</organism>
<dbReference type="GO" id="GO:0043657">
    <property type="term" value="C:host cell"/>
    <property type="evidence" value="ECO:0007669"/>
    <property type="project" value="UniProtKB-SubCell"/>
</dbReference>
<dbReference type="GO" id="GO:0005576">
    <property type="term" value="C:extracellular region"/>
    <property type="evidence" value="ECO:0007669"/>
    <property type="project" value="UniProtKB-SubCell"/>
</dbReference>